<evidence type="ECO:0008006" key="4">
    <source>
        <dbReference type="Google" id="ProtNLM"/>
    </source>
</evidence>
<dbReference type="PANTHER" id="PTHR32309">
    <property type="entry name" value="TYROSINE-PROTEIN KINASE"/>
    <property type="match status" value="1"/>
</dbReference>
<dbReference type="EMBL" id="CAAHFG010000004">
    <property type="protein sequence ID" value="VGO17409.1"/>
    <property type="molecule type" value="Genomic_DNA"/>
</dbReference>
<organism evidence="2 3">
    <name type="scientific">Pontiella desulfatans</name>
    <dbReference type="NCBI Taxonomy" id="2750659"/>
    <lineage>
        <taxon>Bacteria</taxon>
        <taxon>Pseudomonadati</taxon>
        <taxon>Kiritimatiellota</taxon>
        <taxon>Kiritimatiellia</taxon>
        <taxon>Kiritimatiellales</taxon>
        <taxon>Pontiellaceae</taxon>
        <taxon>Pontiella</taxon>
    </lineage>
</organism>
<sequence length="381" mass="42552">MTEKENTTEMPAAKRPREKRRRWLRLSFVLCVVLPTILGTLYFTLVASDKYVAGAGFSVRSMKPDGRVDIVGAFTGLAGGGSASSDSYIVLRYLTSRDLLERLENDYDFRSAYGSREIDFLSRLDPDEEIEKILEYWERMIHASYDPTSGIIDFKVRAFTAEDSLRVSELMLGYVRELVNGLSERARADVVRYTETEVTRMETRLGDALKAISDFRERGALDPAASAMTQIELLAGMEKQLLEFRVRIAVLEESVGAEAPSLVTLRRQADALEKQILDKSGGLNVMGSEAGLSSLLAEYEELQVEKTFAQKAYASALAALESARIEAGRQQRYLAVYQTPALPEFPLYPRRILYSVLLGAILGVTWGIGTLIVYSVRDHLS</sequence>
<gene>
    <name evidence="2" type="ORF">PDESU_06005</name>
</gene>
<keyword evidence="1" id="KW-1133">Transmembrane helix</keyword>
<evidence type="ECO:0000313" key="2">
    <source>
        <dbReference type="EMBL" id="VGO17409.1"/>
    </source>
</evidence>
<feature type="transmembrane region" description="Helical" evidence="1">
    <location>
        <begin position="352"/>
        <end position="376"/>
    </location>
</feature>
<dbReference type="PANTHER" id="PTHR32309:SF13">
    <property type="entry name" value="FERRIC ENTEROBACTIN TRANSPORT PROTEIN FEPE"/>
    <property type="match status" value="1"/>
</dbReference>
<dbReference type="AlphaFoldDB" id="A0A6C2UBU4"/>
<dbReference type="InterPro" id="IPR050445">
    <property type="entry name" value="Bact_polysacc_biosynth/exp"/>
</dbReference>
<dbReference type="RefSeq" id="WP_136082885.1">
    <property type="nucleotide sequence ID" value="NZ_CAAHFG010000004.1"/>
</dbReference>
<dbReference type="GO" id="GO:0004713">
    <property type="term" value="F:protein tyrosine kinase activity"/>
    <property type="evidence" value="ECO:0007669"/>
    <property type="project" value="TreeGrafter"/>
</dbReference>
<reference evidence="2 3" key="1">
    <citation type="submission" date="2019-04" db="EMBL/GenBank/DDBJ databases">
        <authorList>
            <person name="Van Vliet M D."/>
        </authorList>
    </citation>
    <scope>NUCLEOTIDE SEQUENCE [LARGE SCALE GENOMIC DNA]</scope>
    <source>
        <strain evidence="2 3">F1</strain>
    </source>
</reference>
<evidence type="ECO:0000313" key="3">
    <source>
        <dbReference type="Proteomes" id="UP000366872"/>
    </source>
</evidence>
<dbReference type="Proteomes" id="UP000366872">
    <property type="component" value="Unassembled WGS sequence"/>
</dbReference>
<dbReference type="GO" id="GO:0005886">
    <property type="term" value="C:plasma membrane"/>
    <property type="evidence" value="ECO:0007669"/>
    <property type="project" value="TreeGrafter"/>
</dbReference>
<accession>A0A6C2UBU4</accession>
<keyword evidence="1" id="KW-0472">Membrane</keyword>
<proteinExistence type="predicted"/>
<keyword evidence="3" id="KW-1185">Reference proteome</keyword>
<feature type="transmembrane region" description="Helical" evidence="1">
    <location>
        <begin position="23"/>
        <end position="45"/>
    </location>
</feature>
<keyword evidence="1" id="KW-0812">Transmembrane</keyword>
<name>A0A6C2UBU4_PONDE</name>
<protein>
    <recommendedName>
        <fullName evidence="4">Polysaccharide chain length determinant N-terminal domain-containing protein</fullName>
    </recommendedName>
</protein>
<evidence type="ECO:0000256" key="1">
    <source>
        <dbReference type="SAM" id="Phobius"/>
    </source>
</evidence>